<feature type="signal peptide" evidence="9">
    <location>
        <begin position="1"/>
        <end position="19"/>
    </location>
</feature>
<organism evidence="11 12">
    <name type="scientific">Discina gigas</name>
    <dbReference type="NCBI Taxonomy" id="1032678"/>
    <lineage>
        <taxon>Eukaryota</taxon>
        <taxon>Fungi</taxon>
        <taxon>Dikarya</taxon>
        <taxon>Ascomycota</taxon>
        <taxon>Pezizomycotina</taxon>
        <taxon>Pezizomycetes</taxon>
        <taxon>Pezizales</taxon>
        <taxon>Discinaceae</taxon>
        <taxon>Discina</taxon>
    </lineage>
</organism>
<reference evidence="11 12" key="1">
    <citation type="submission" date="2024-02" db="EMBL/GenBank/DDBJ databases">
        <title>Discinaceae phylogenomics.</title>
        <authorList>
            <person name="Dirks A.C."/>
            <person name="James T.Y."/>
        </authorList>
    </citation>
    <scope>NUCLEOTIDE SEQUENCE [LARGE SCALE GENOMIC DNA]</scope>
    <source>
        <strain evidence="11 12">ACD0624</strain>
    </source>
</reference>
<accession>A0ABR3GXC0</accession>
<protein>
    <recommendedName>
        <fullName evidence="7">Endoplasmic reticulum lectin</fullName>
    </recommendedName>
    <alternativeName>
        <fullName evidence="7">Protein OS-9 homolog</fullName>
    </alternativeName>
</protein>
<evidence type="ECO:0000256" key="6">
    <source>
        <dbReference type="ARBA" id="ARBA00023157"/>
    </source>
</evidence>
<evidence type="ECO:0000256" key="2">
    <source>
        <dbReference type="ARBA" id="ARBA00009918"/>
    </source>
</evidence>
<dbReference type="Pfam" id="PF07915">
    <property type="entry name" value="PRKCSH"/>
    <property type="match status" value="1"/>
</dbReference>
<dbReference type="InterPro" id="IPR045149">
    <property type="entry name" value="OS-9-like"/>
</dbReference>
<evidence type="ECO:0000256" key="1">
    <source>
        <dbReference type="ARBA" id="ARBA00004367"/>
    </source>
</evidence>
<keyword evidence="7" id="KW-0472">Membrane</keyword>
<sequence length="417" mass="45867">MVRSSLVLLVAASAASVRGLFSVHDDILAFPQYEVQFPQDPISEAEASARLAQAPTSSAFGASPTSSANNNDEDDDVVQKAEESYETLWLGPSRYLCSVPVVKPPPALNATEKEISRAAEEKELARATTRGWELLSELEQECLYFVSGWWSYSYCHNHEVRQFHQKAPQSGAAIASPPTEDPGTPSYVLGQVSAEKRAKTEKQKGEGKSPTKGEGMELQATGELRYLVQKLGGGTTCDLTRKERKIEIQFHCSSGGSDHIGWIKEISICCYLMVVHTPRLCDDVAFLPPREDRANGVQCRQIMTPEAMEEFYTQKAKREQDEALDMLRQAARAALGLEGLGVGEAVADAVGGKKAEGKKKGGKKIEVGEKKAGKKDKVVDKKTDKKIDQIVFVEVSGFEDEEEGDVEEEEEWLHQEL</sequence>
<evidence type="ECO:0000313" key="12">
    <source>
        <dbReference type="Proteomes" id="UP001447188"/>
    </source>
</evidence>
<keyword evidence="5 7" id="KW-0256">Endoplasmic reticulum</keyword>
<evidence type="ECO:0000313" key="11">
    <source>
        <dbReference type="EMBL" id="KAL0640347.1"/>
    </source>
</evidence>
<feature type="region of interest" description="Disordered" evidence="8">
    <location>
        <begin position="354"/>
        <end position="379"/>
    </location>
</feature>
<evidence type="ECO:0000256" key="4">
    <source>
        <dbReference type="ARBA" id="ARBA00022734"/>
    </source>
</evidence>
<dbReference type="InterPro" id="IPR044865">
    <property type="entry name" value="MRH_dom"/>
</dbReference>
<feature type="region of interest" description="Disordered" evidence="8">
    <location>
        <begin position="194"/>
        <end position="215"/>
    </location>
</feature>
<evidence type="ECO:0000256" key="5">
    <source>
        <dbReference type="ARBA" id="ARBA00022824"/>
    </source>
</evidence>
<keyword evidence="6" id="KW-1015">Disulfide bond</keyword>
<dbReference type="InterPro" id="IPR012913">
    <property type="entry name" value="OS9-like_dom"/>
</dbReference>
<name>A0ABR3GXC0_9PEZI</name>
<feature type="chain" id="PRO_5045123193" description="Endoplasmic reticulum lectin" evidence="9">
    <location>
        <begin position="20"/>
        <end position="417"/>
    </location>
</feature>
<dbReference type="Proteomes" id="UP001447188">
    <property type="component" value="Unassembled WGS sequence"/>
</dbReference>
<dbReference type="PANTHER" id="PTHR15414">
    <property type="entry name" value="OS-9-RELATED"/>
    <property type="match status" value="1"/>
</dbReference>
<comment type="similarity">
    <text evidence="2 7">Belongs to the OS-9 family.</text>
</comment>
<evidence type="ECO:0000256" key="7">
    <source>
        <dbReference type="RuleBase" id="RU369099"/>
    </source>
</evidence>
<evidence type="ECO:0000256" key="3">
    <source>
        <dbReference type="ARBA" id="ARBA00022729"/>
    </source>
</evidence>
<dbReference type="PROSITE" id="PS51914">
    <property type="entry name" value="MRH"/>
    <property type="match status" value="1"/>
</dbReference>
<comment type="caution">
    <text evidence="11">The sequence shown here is derived from an EMBL/GenBank/DDBJ whole genome shotgun (WGS) entry which is preliminary data.</text>
</comment>
<keyword evidence="4 7" id="KW-0430">Lectin</keyword>
<dbReference type="InterPro" id="IPR009011">
    <property type="entry name" value="Man6P_isomerase_rcpt-bd_dom_sf"/>
</dbReference>
<dbReference type="EMBL" id="JBBBZM010000004">
    <property type="protein sequence ID" value="KAL0640347.1"/>
    <property type="molecule type" value="Genomic_DNA"/>
</dbReference>
<evidence type="ECO:0000259" key="10">
    <source>
        <dbReference type="PROSITE" id="PS51914"/>
    </source>
</evidence>
<comment type="function">
    <text evidence="7">Lectin involved in the quality control of the secretory pathway. As a member of the endoplasmic reticulum-associated degradation lumenal (ERAD-L) surveillance system, targets misfolded endoplasmic reticulum lumenal glycoproteins for degradation.</text>
</comment>
<evidence type="ECO:0000256" key="9">
    <source>
        <dbReference type="SAM" id="SignalP"/>
    </source>
</evidence>
<feature type="domain" description="MRH" evidence="10">
    <location>
        <begin position="140"/>
        <end position="283"/>
    </location>
</feature>
<feature type="compositionally biased region" description="Polar residues" evidence="8">
    <location>
        <begin position="54"/>
        <end position="70"/>
    </location>
</feature>
<keyword evidence="3 9" id="KW-0732">Signal</keyword>
<dbReference type="PANTHER" id="PTHR15414:SF0">
    <property type="entry name" value="ENDOPLASMIC RETICULUM LECTIN 1"/>
    <property type="match status" value="1"/>
</dbReference>
<comment type="subcellular location">
    <subcellularLocation>
        <location evidence="1 7">Endoplasmic reticulum membrane</location>
        <topology evidence="1 7">Peripheral membrane protein</topology>
        <orientation evidence="1 7">Lumenal side</orientation>
    </subcellularLocation>
</comment>
<feature type="region of interest" description="Disordered" evidence="8">
    <location>
        <begin position="54"/>
        <end position="76"/>
    </location>
</feature>
<gene>
    <name evidence="11" type="primary">YOS9</name>
    <name evidence="11" type="ORF">Q9L58_000628</name>
</gene>
<dbReference type="Gene3D" id="2.70.130.10">
    <property type="entry name" value="Mannose-6-phosphate receptor binding domain"/>
    <property type="match status" value="1"/>
</dbReference>
<keyword evidence="12" id="KW-1185">Reference proteome</keyword>
<evidence type="ECO:0000256" key="8">
    <source>
        <dbReference type="SAM" id="MobiDB-lite"/>
    </source>
</evidence>
<dbReference type="SUPFAM" id="SSF50911">
    <property type="entry name" value="Mannose 6-phosphate receptor domain"/>
    <property type="match status" value="1"/>
</dbReference>
<proteinExistence type="inferred from homology"/>